<dbReference type="Pfam" id="PF00662">
    <property type="entry name" value="Proton_antipo_N"/>
    <property type="match status" value="1"/>
</dbReference>
<reference evidence="23" key="1">
    <citation type="journal article" date="2020" name="Mitochondrial DNA Part B Resour">
        <title>The complete chloroplast genome sequence and phylogenetic analysis of the medicinal plant Rubus chingii Hu.</title>
        <authorList>
            <person name="Wang Q."/>
            <person name="Yu S."/>
            <person name="Gao C."/>
            <person name="Ge Y."/>
            <person name="Cheng R."/>
        </authorList>
    </citation>
    <scope>NUCLEOTIDE SEQUENCE</scope>
</reference>
<dbReference type="GO" id="GO:0003954">
    <property type="term" value="F:NADH dehydrogenase activity"/>
    <property type="evidence" value="ECO:0007669"/>
    <property type="project" value="TreeGrafter"/>
</dbReference>
<feature type="domain" description="NADH-Ubiquinone oxidoreductase (complex I) chain 5 N-terminal" evidence="21">
    <location>
        <begin position="75"/>
        <end position="125"/>
    </location>
</feature>
<evidence type="ECO:0000256" key="1">
    <source>
        <dbReference type="ARBA" id="ARBA00004059"/>
    </source>
</evidence>
<evidence type="ECO:0000259" key="21">
    <source>
        <dbReference type="Pfam" id="PF00662"/>
    </source>
</evidence>
<feature type="transmembrane region" description="Helical" evidence="19">
    <location>
        <begin position="85"/>
        <end position="109"/>
    </location>
</feature>
<dbReference type="InterPro" id="IPR002128">
    <property type="entry name" value="NADH_UbQ_OxRdtase_chlpt_su5_C"/>
</dbReference>
<dbReference type="AlphaFoldDB" id="A0A7D6V4U2"/>
<evidence type="ECO:0000256" key="11">
    <source>
        <dbReference type="ARBA" id="ARBA00022957"/>
    </source>
</evidence>
<comment type="function">
    <text evidence="1 19">NDH shuttles electrons from NAD(P)H:plastoquinone, via FMN and iron-sulfur (Fe-S) centers, to quinones in the photosynthetic chain and possibly in a chloroplast respiratory chain. The immediate electron acceptor for the enzyme in this species is believed to be plastoquinone. Couples the redox reaction to proton translocation, and thus conserves the redox energy in a proton gradient.</text>
</comment>
<evidence type="ECO:0000256" key="3">
    <source>
        <dbReference type="ARBA" id="ARBA00008200"/>
    </source>
</evidence>
<feature type="transmembrane region" description="Helical" evidence="19">
    <location>
        <begin position="262"/>
        <end position="281"/>
    </location>
</feature>
<keyword evidence="8 19" id="KW-0812">Transmembrane</keyword>
<comment type="subunit">
    <text evidence="4 19">NDH is composed of at least 16 different subunits, 5 of which are encoded in the nucleus.</text>
</comment>
<evidence type="ECO:0000256" key="15">
    <source>
        <dbReference type="ARBA" id="ARBA00023078"/>
    </source>
</evidence>
<dbReference type="GO" id="GO:0015990">
    <property type="term" value="P:electron transport coupled proton transport"/>
    <property type="evidence" value="ECO:0007669"/>
    <property type="project" value="TreeGrafter"/>
</dbReference>
<keyword evidence="10 19" id="KW-0521">NADP</keyword>
<dbReference type="InterPro" id="IPR001516">
    <property type="entry name" value="Proton_antipo_N"/>
</dbReference>
<dbReference type="InterPro" id="IPR018393">
    <property type="entry name" value="NADHpl_OxRdtase_5_subgr"/>
</dbReference>
<proteinExistence type="inferred from homology"/>
<feature type="domain" description="NADH:ubiquinone/plastoquinone oxidoreductase chloroplast chain 5 C-terminal" evidence="22">
    <location>
        <begin position="448"/>
        <end position="694"/>
    </location>
</feature>
<keyword evidence="13 19" id="KW-1133">Transmembrane helix</keyword>
<dbReference type="PANTHER" id="PTHR42829">
    <property type="entry name" value="NADH-UBIQUINONE OXIDOREDUCTASE CHAIN 5"/>
    <property type="match status" value="1"/>
</dbReference>
<comment type="subcellular location">
    <subcellularLocation>
        <location evidence="2 19">Plastid</location>
        <location evidence="2 19">Chloroplast thylakoid membrane</location>
        <topology evidence="2 19">Multi-pass membrane protein</topology>
    </subcellularLocation>
</comment>
<keyword evidence="7 19" id="KW-0150">Chloroplast</keyword>
<keyword evidence="11 19" id="KW-0618">Plastoquinone</keyword>
<evidence type="ECO:0000256" key="7">
    <source>
        <dbReference type="ARBA" id="ARBA00022528"/>
    </source>
</evidence>
<feature type="transmembrane region" description="Helical" evidence="19">
    <location>
        <begin position="604"/>
        <end position="626"/>
    </location>
</feature>
<feature type="transmembrane region" description="Helical" evidence="19">
    <location>
        <begin position="354"/>
        <end position="375"/>
    </location>
</feature>
<dbReference type="NCBIfam" id="TIGR01974">
    <property type="entry name" value="NDH_I_L"/>
    <property type="match status" value="1"/>
</dbReference>
<feature type="transmembrane region" description="Helical" evidence="19">
    <location>
        <begin position="225"/>
        <end position="250"/>
    </location>
</feature>
<dbReference type="GO" id="GO:0009535">
    <property type="term" value="C:chloroplast thylakoid membrane"/>
    <property type="evidence" value="ECO:0007669"/>
    <property type="project" value="UniProtKB-SubCell"/>
</dbReference>
<feature type="transmembrane region" description="Helical" evidence="19">
    <location>
        <begin position="727"/>
        <end position="746"/>
    </location>
</feature>
<keyword evidence="15 19" id="KW-0793">Thylakoid</keyword>
<dbReference type="RefSeq" id="YP_009918491.1">
    <property type="nucleotide sequence ID" value="NC_050296.1"/>
</dbReference>
<sequence length="747" mass="84657">MEYTYQYSWIIPFIPLPVPMLIGAGLILFPTATKNLRRMWAFPSVLLLSIVMLFSAHFFIQQLNNNSTYQSVWSWTINNGFSLEFGYLVDPLTSIMLILITSVGIMVLIYSDNYMSHDGGYVRFFAYMSFFNTSMLGLVTSSNLIQIYIFWELVGMCSYLLIGFWFTRPSAANACQKAFVTNRVGDLGLLLGILGFYWITGSFEFRDLFEIFKNLVYNNEVNPLFVTLCAFLLFSGAVAKSAQFPLHVWLPDAMEGPTPISALIHAATMVAAGIFLVARLLPLFIVIPYILNLISVIGIITLFLGATLALAQKDIKRGLAYSTMSQLGYMMLALGMGSYRAALFHLITHAYSKALLFLGSGSIIHSMEAIVGYSPDKSQNMVLMGGLRKHVPITKISFLLGTLSLCGIPPLACFWSKDEILNDSSLYSPFFAIIAYSTAGLTAFYMFRIYLLTFEGHLNVYFQNYSGKKNSSFYSMSLWGKEGPKIMKTNFRLFDLLMMKNNERTAFLNTYRIDSNENVRRMVHPFISITHFGTKKTFSYPHESDNTMLFPMLVLVLFTLFVGTVGIPFFNQEGMDLDILSKLLTPSINLLHQNRTHSIDWYEFITNAVFSVSIAYCGILIAYFLYKPVYSSLQNLNLFNSFVKTAPNKIQVLGSKIRNVIYDWSYNRGYIDAFYIISLTKGIRRLAELTHFFDRRVIDGITNGVGIASFFVGEGIKYAGGGRISSYLLVYVSYDFIFLVIFYYFFN</sequence>
<evidence type="ECO:0000259" key="20">
    <source>
        <dbReference type="Pfam" id="PF00361"/>
    </source>
</evidence>
<name>A0A7D6V4U2_9ROSA</name>
<evidence type="ECO:0000256" key="9">
    <source>
        <dbReference type="ARBA" id="ARBA00022719"/>
    </source>
</evidence>
<feature type="transmembrane region" description="Helical" evidence="19">
    <location>
        <begin position="121"/>
        <end position="139"/>
    </location>
</feature>
<dbReference type="GO" id="GO:0048038">
    <property type="term" value="F:quinone binding"/>
    <property type="evidence" value="ECO:0007669"/>
    <property type="project" value="UniProtKB-KW"/>
</dbReference>
<keyword evidence="19 23" id="KW-0934">Plastid</keyword>
<keyword evidence="9 19" id="KW-0874">Quinone</keyword>
<evidence type="ECO:0000259" key="22">
    <source>
        <dbReference type="Pfam" id="PF01010"/>
    </source>
</evidence>
<keyword evidence="12" id="KW-1278">Translocase</keyword>
<dbReference type="PANTHER" id="PTHR42829:SF2">
    <property type="entry name" value="NADH-UBIQUINONE OXIDOREDUCTASE CHAIN 5"/>
    <property type="match status" value="1"/>
</dbReference>
<evidence type="ECO:0000256" key="5">
    <source>
        <dbReference type="ARBA" id="ARBA00018648"/>
    </source>
</evidence>
<comment type="catalytic activity">
    <reaction evidence="17 19">
        <text>a plastoquinone + NADPH + (n+1) H(+)(in) = a plastoquinol + NADP(+) + n H(+)(out)</text>
        <dbReference type="Rhea" id="RHEA:42612"/>
        <dbReference type="Rhea" id="RHEA-COMP:9561"/>
        <dbReference type="Rhea" id="RHEA-COMP:9562"/>
        <dbReference type="ChEBI" id="CHEBI:15378"/>
        <dbReference type="ChEBI" id="CHEBI:17757"/>
        <dbReference type="ChEBI" id="CHEBI:57783"/>
        <dbReference type="ChEBI" id="CHEBI:58349"/>
        <dbReference type="ChEBI" id="CHEBI:62192"/>
    </reaction>
</comment>
<feature type="transmembrane region" description="Helical" evidence="19">
    <location>
        <begin position="287"/>
        <end position="311"/>
    </location>
</feature>
<keyword evidence="16 19" id="KW-0472">Membrane</keyword>
<evidence type="ECO:0000256" key="2">
    <source>
        <dbReference type="ARBA" id="ARBA00004454"/>
    </source>
</evidence>
<accession>A0A7D6V4U2</accession>
<organism evidence="23">
    <name type="scientific">Rubus chingii</name>
    <dbReference type="NCBI Taxonomy" id="714495"/>
    <lineage>
        <taxon>Eukaryota</taxon>
        <taxon>Viridiplantae</taxon>
        <taxon>Streptophyta</taxon>
        <taxon>Embryophyta</taxon>
        <taxon>Tracheophyta</taxon>
        <taxon>Spermatophyta</taxon>
        <taxon>Magnoliopsida</taxon>
        <taxon>eudicotyledons</taxon>
        <taxon>Gunneridae</taxon>
        <taxon>Pentapetalae</taxon>
        <taxon>rosids</taxon>
        <taxon>fabids</taxon>
        <taxon>Rosales</taxon>
        <taxon>Rosaceae</taxon>
        <taxon>Rosoideae</taxon>
        <taxon>Rosoideae incertae sedis</taxon>
        <taxon>Rubus</taxon>
    </lineage>
</organism>
<comment type="catalytic activity">
    <reaction evidence="18 19">
        <text>a plastoquinone + NADH + (n+1) H(+)(in) = a plastoquinol + NAD(+) + n H(+)(out)</text>
        <dbReference type="Rhea" id="RHEA:42608"/>
        <dbReference type="Rhea" id="RHEA-COMP:9561"/>
        <dbReference type="Rhea" id="RHEA-COMP:9562"/>
        <dbReference type="ChEBI" id="CHEBI:15378"/>
        <dbReference type="ChEBI" id="CHEBI:17757"/>
        <dbReference type="ChEBI" id="CHEBI:57540"/>
        <dbReference type="ChEBI" id="CHEBI:57945"/>
        <dbReference type="ChEBI" id="CHEBI:62192"/>
    </reaction>
</comment>
<dbReference type="GeneID" id="58902932"/>
<evidence type="ECO:0000256" key="17">
    <source>
        <dbReference type="ARBA" id="ARBA00047726"/>
    </source>
</evidence>
<evidence type="ECO:0000256" key="16">
    <source>
        <dbReference type="ARBA" id="ARBA00023136"/>
    </source>
</evidence>
<dbReference type="InterPro" id="IPR003945">
    <property type="entry name" value="NU5C-like"/>
</dbReference>
<dbReference type="GO" id="GO:0042773">
    <property type="term" value="P:ATP synthesis coupled electron transport"/>
    <property type="evidence" value="ECO:0007669"/>
    <property type="project" value="InterPro"/>
</dbReference>
<keyword evidence="6 19" id="KW-0813">Transport</keyword>
<evidence type="ECO:0000256" key="13">
    <source>
        <dbReference type="ARBA" id="ARBA00022989"/>
    </source>
</evidence>
<evidence type="ECO:0000256" key="10">
    <source>
        <dbReference type="ARBA" id="ARBA00022857"/>
    </source>
</evidence>
<feature type="transmembrane region" description="Helical" evidence="19">
    <location>
        <begin position="327"/>
        <end position="348"/>
    </location>
</feature>
<evidence type="ECO:0000256" key="4">
    <source>
        <dbReference type="ARBA" id="ARBA00011199"/>
    </source>
</evidence>
<feature type="transmembrane region" description="Helical" evidence="19">
    <location>
        <begin position="40"/>
        <end position="60"/>
    </location>
</feature>
<keyword evidence="14 19" id="KW-0520">NAD</keyword>
<dbReference type="NCBIfam" id="NF005141">
    <property type="entry name" value="PRK06590.1"/>
    <property type="match status" value="1"/>
</dbReference>
<feature type="transmembrane region" description="Helical" evidence="19">
    <location>
        <begin position="6"/>
        <end position="28"/>
    </location>
</feature>
<dbReference type="Pfam" id="PF00361">
    <property type="entry name" value="Proton_antipo_M"/>
    <property type="match status" value="1"/>
</dbReference>
<evidence type="ECO:0000256" key="19">
    <source>
        <dbReference type="RuleBase" id="RU364062"/>
    </source>
</evidence>
<evidence type="ECO:0000256" key="18">
    <source>
        <dbReference type="ARBA" id="ARBA00048026"/>
    </source>
</evidence>
<geneLocation type="chloroplast" evidence="23"/>
<dbReference type="Gene3D" id="1.20.5.2700">
    <property type="match status" value="1"/>
</dbReference>
<dbReference type="InterPro" id="IPR001750">
    <property type="entry name" value="ND/Mrp_TM"/>
</dbReference>
<evidence type="ECO:0000256" key="12">
    <source>
        <dbReference type="ARBA" id="ARBA00022967"/>
    </source>
</evidence>
<evidence type="ECO:0000256" key="8">
    <source>
        <dbReference type="ARBA" id="ARBA00022692"/>
    </source>
</evidence>
<evidence type="ECO:0000313" key="23">
    <source>
        <dbReference type="EMBL" id="QLX47753.1"/>
    </source>
</evidence>
<dbReference type="EC" id="7.1.1.-" evidence="19"/>
<feature type="domain" description="NADH:quinone oxidoreductase/Mrp antiporter transmembrane" evidence="20">
    <location>
        <begin position="141"/>
        <end position="441"/>
    </location>
</feature>
<feature type="transmembrane region" description="Helical" evidence="19">
    <location>
        <begin position="145"/>
        <end position="166"/>
    </location>
</feature>
<dbReference type="GO" id="GO:0008137">
    <property type="term" value="F:NADH dehydrogenase (ubiquinone) activity"/>
    <property type="evidence" value="ECO:0007669"/>
    <property type="project" value="InterPro"/>
</dbReference>
<gene>
    <name evidence="19 23" type="primary">ndhF</name>
</gene>
<dbReference type="EMBL" id="MN885523">
    <property type="protein sequence ID" value="QLX47753.1"/>
    <property type="molecule type" value="Genomic_DNA"/>
</dbReference>
<feature type="transmembrane region" description="Helical" evidence="19">
    <location>
        <begin position="549"/>
        <end position="570"/>
    </location>
</feature>
<protein>
    <recommendedName>
        <fullName evidence="5 19">NAD(P)H-quinone oxidoreductase subunit 5, chloroplastic</fullName>
        <ecNumber evidence="19">7.1.1.-</ecNumber>
    </recommendedName>
    <alternativeName>
        <fullName evidence="19">NADH-plastoquinone oxidoreductase subunit 5</fullName>
    </alternativeName>
</protein>
<dbReference type="Pfam" id="PF01010">
    <property type="entry name" value="Proton_antipo_C"/>
    <property type="match status" value="1"/>
</dbReference>
<feature type="transmembrane region" description="Helical" evidence="19">
    <location>
        <begin position="187"/>
        <end position="205"/>
    </location>
</feature>
<dbReference type="PRINTS" id="PR01434">
    <property type="entry name" value="NADHDHGNASE5"/>
</dbReference>
<comment type="similarity">
    <text evidence="3 19">Belongs to the complex I subunit 5 family.</text>
</comment>
<evidence type="ECO:0000256" key="14">
    <source>
        <dbReference type="ARBA" id="ARBA00023027"/>
    </source>
</evidence>
<evidence type="ECO:0000256" key="6">
    <source>
        <dbReference type="ARBA" id="ARBA00022448"/>
    </source>
</evidence>
<dbReference type="PRINTS" id="PR01435">
    <property type="entry name" value="NPOXDRDTASE5"/>
</dbReference>
<feature type="transmembrane region" description="Helical" evidence="19">
    <location>
        <begin position="427"/>
        <end position="447"/>
    </location>
</feature>
<feature type="transmembrane region" description="Helical" evidence="19">
    <location>
        <begin position="396"/>
        <end position="415"/>
    </location>
</feature>